<evidence type="ECO:0000256" key="4">
    <source>
        <dbReference type="SAM" id="MobiDB-lite"/>
    </source>
</evidence>
<dbReference type="CDD" id="cd01449">
    <property type="entry name" value="TST_Repeat_2"/>
    <property type="match status" value="1"/>
</dbReference>
<dbReference type="InterPro" id="IPR036873">
    <property type="entry name" value="Rhodanese-like_dom_sf"/>
</dbReference>
<protein>
    <recommendedName>
        <fullName evidence="3">Sulfurtransferase</fullName>
    </recommendedName>
</protein>
<dbReference type="AlphaFoldDB" id="A0A9X3WQS3"/>
<dbReference type="GO" id="GO:0004792">
    <property type="term" value="F:thiosulfate-cyanide sulfurtransferase activity"/>
    <property type="evidence" value="ECO:0007669"/>
    <property type="project" value="UniProtKB-EC"/>
</dbReference>
<evidence type="ECO:0000313" key="7">
    <source>
        <dbReference type="Proteomes" id="UP001145050"/>
    </source>
</evidence>
<sequence>MKIKFIGFMIVFSFIGFILAGCSSTSESDTTSADKDNGEQESSSEQAAYPNDDLLVDIEWVKENLDNENVRFVDMRGDDYEGGHIPGAVSATWQDVNDPNNPVEGFLLPADPFSSFIQELGINEDTTVVAYDAGNSMSAARLFYALEYYGKENVKILNGGFTAWLNAGEEVSTEAPTIEKGNFIAEAQKQLVSTKEEVESKIDKEDTVLLDVRSPEEYSGDDVRADRGGHIPNAINLEWTTAMTEKDGVPVFKSSEELANQFEETGVAQDKTIVPYCQTNARGAHTYFVLRLMGYDQVKPYEGSWAEWGNDPNTPIES</sequence>
<evidence type="ECO:0000256" key="2">
    <source>
        <dbReference type="ARBA" id="ARBA00047549"/>
    </source>
</evidence>
<dbReference type="Proteomes" id="UP001145050">
    <property type="component" value="Unassembled WGS sequence"/>
</dbReference>
<dbReference type="PROSITE" id="PS50206">
    <property type="entry name" value="RHODANESE_3"/>
    <property type="match status" value="2"/>
</dbReference>
<name>A0A9X3WQS3_9BACI</name>
<keyword evidence="3" id="KW-0808">Transferase</keyword>
<dbReference type="PANTHER" id="PTHR43855">
    <property type="entry name" value="THIOSULFATE SULFURTRANSFERASE"/>
    <property type="match status" value="1"/>
</dbReference>
<comment type="catalytic activity">
    <reaction evidence="2">
        <text>thiosulfate + hydrogen cyanide = thiocyanate + sulfite + 2 H(+)</text>
        <dbReference type="Rhea" id="RHEA:16881"/>
        <dbReference type="ChEBI" id="CHEBI:15378"/>
        <dbReference type="ChEBI" id="CHEBI:17359"/>
        <dbReference type="ChEBI" id="CHEBI:18022"/>
        <dbReference type="ChEBI" id="CHEBI:18407"/>
        <dbReference type="ChEBI" id="CHEBI:33542"/>
        <dbReference type="EC" id="2.8.1.1"/>
    </reaction>
</comment>
<dbReference type="EMBL" id="JAMQKB010000004">
    <property type="protein sequence ID" value="MDC3424172.1"/>
    <property type="molecule type" value="Genomic_DNA"/>
</dbReference>
<evidence type="ECO:0000256" key="3">
    <source>
        <dbReference type="RuleBase" id="RU000507"/>
    </source>
</evidence>
<dbReference type="InterPro" id="IPR001763">
    <property type="entry name" value="Rhodanese-like_dom"/>
</dbReference>
<feature type="domain" description="Rhodanese" evidence="5">
    <location>
        <begin position="203"/>
        <end position="317"/>
    </location>
</feature>
<reference evidence="6" key="1">
    <citation type="submission" date="2022-06" db="EMBL/GenBank/DDBJ databases">
        <title>Aquibacillus sp. a new bacterium isolated from soil saline samples.</title>
        <authorList>
            <person name="Galisteo C."/>
            <person name="De La Haba R."/>
            <person name="Sanchez-Porro C."/>
            <person name="Ventosa A."/>
        </authorList>
    </citation>
    <scope>NUCLEOTIDE SEQUENCE</scope>
    <source>
        <strain evidence="6">3ASR75-11</strain>
    </source>
</reference>
<dbReference type="PANTHER" id="PTHR43855:SF1">
    <property type="entry name" value="THIOSULFATE SULFURTRANSFERASE"/>
    <property type="match status" value="1"/>
</dbReference>
<dbReference type="CDD" id="cd01448">
    <property type="entry name" value="TST_Repeat_1"/>
    <property type="match status" value="1"/>
</dbReference>
<keyword evidence="1" id="KW-0677">Repeat</keyword>
<dbReference type="SUPFAM" id="SSF52821">
    <property type="entry name" value="Rhodanese/Cell cycle control phosphatase"/>
    <property type="match status" value="2"/>
</dbReference>
<evidence type="ECO:0000313" key="6">
    <source>
        <dbReference type="EMBL" id="MDC3424172.1"/>
    </source>
</evidence>
<accession>A0A9X3WQS3</accession>
<dbReference type="Gene3D" id="3.40.250.10">
    <property type="entry name" value="Rhodanese-like domain"/>
    <property type="match status" value="2"/>
</dbReference>
<dbReference type="RefSeq" id="WP_272435972.1">
    <property type="nucleotide sequence ID" value="NZ_JAMQKB010000004.1"/>
</dbReference>
<dbReference type="Pfam" id="PF00581">
    <property type="entry name" value="Rhodanese"/>
    <property type="match status" value="2"/>
</dbReference>
<keyword evidence="7" id="KW-1185">Reference proteome</keyword>
<evidence type="ECO:0000259" key="5">
    <source>
        <dbReference type="PROSITE" id="PS50206"/>
    </source>
</evidence>
<feature type="region of interest" description="Disordered" evidence="4">
    <location>
        <begin position="28"/>
        <end position="48"/>
    </location>
</feature>
<proteinExistence type="predicted"/>
<dbReference type="InterPro" id="IPR001307">
    <property type="entry name" value="Thiosulphate_STrfase_CS"/>
</dbReference>
<comment type="caution">
    <text evidence="6">The sequence shown here is derived from an EMBL/GenBank/DDBJ whole genome shotgun (WGS) entry which is preliminary data.</text>
</comment>
<dbReference type="PROSITE" id="PS00683">
    <property type="entry name" value="RHODANESE_2"/>
    <property type="match status" value="1"/>
</dbReference>
<dbReference type="InterPro" id="IPR051126">
    <property type="entry name" value="Thiosulfate_sulfurtransferase"/>
</dbReference>
<evidence type="ECO:0000256" key="1">
    <source>
        <dbReference type="ARBA" id="ARBA00022737"/>
    </source>
</evidence>
<dbReference type="SMART" id="SM00450">
    <property type="entry name" value="RHOD"/>
    <property type="match status" value="2"/>
</dbReference>
<organism evidence="6 7">
    <name type="scientific">Terrihalobacillus insolitus</name>
    <dbReference type="NCBI Taxonomy" id="2950438"/>
    <lineage>
        <taxon>Bacteria</taxon>
        <taxon>Bacillati</taxon>
        <taxon>Bacillota</taxon>
        <taxon>Bacilli</taxon>
        <taxon>Bacillales</taxon>
        <taxon>Bacillaceae</taxon>
        <taxon>Terrihalobacillus</taxon>
    </lineage>
</organism>
<dbReference type="PROSITE" id="PS51257">
    <property type="entry name" value="PROKAR_LIPOPROTEIN"/>
    <property type="match status" value="1"/>
</dbReference>
<feature type="domain" description="Rhodanese" evidence="5">
    <location>
        <begin position="66"/>
        <end position="173"/>
    </location>
</feature>
<gene>
    <name evidence="6" type="ORF">NC797_06570</name>
</gene>